<name>A0ABW1LE33_9ACTN</name>
<accession>A0ABW1LE33</accession>
<evidence type="ECO:0000313" key="2">
    <source>
        <dbReference type="Proteomes" id="UP001596135"/>
    </source>
</evidence>
<evidence type="ECO:0000313" key="1">
    <source>
        <dbReference type="EMBL" id="MFC6042260.1"/>
    </source>
</evidence>
<proteinExistence type="predicted"/>
<dbReference type="EMBL" id="JBHSRJ010000002">
    <property type="protein sequence ID" value="MFC6042260.1"/>
    <property type="molecule type" value="Genomic_DNA"/>
</dbReference>
<evidence type="ECO:0008006" key="3">
    <source>
        <dbReference type="Google" id="ProtNLM"/>
    </source>
</evidence>
<dbReference type="RefSeq" id="WP_379150655.1">
    <property type="nucleotide sequence ID" value="NZ_JBHSRJ010000002.1"/>
</dbReference>
<protein>
    <recommendedName>
        <fullName evidence="3">GNAT family N-acetyltransferase</fullName>
    </recommendedName>
</protein>
<dbReference type="Proteomes" id="UP001596135">
    <property type="component" value="Unassembled WGS sequence"/>
</dbReference>
<organism evidence="1 2">
    <name type="scientific">Nocardioides hankookensis</name>
    <dbReference type="NCBI Taxonomy" id="443157"/>
    <lineage>
        <taxon>Bacteria</taxon>
        <taxon>Bacillati</taxon>
        <taxon>Actinomycetota</taxon>
        <taxon>Actinomycetes</taxon>
        <taxon>Propionibacteriales</taxon>
        <taxon>Nocardioidaceae</taxon>
        <taxon>Nocardioides</taxon>
    </lineage>
</organism>
<gene>
    <name evidence="1" type="ORF">ACFPYL_04205</name>
</gene>
<reference evidence="2" key="1">
    <citation type="journal article" date="2019" name="Int. J. Syst. Evol. Microbiol.">
        <title>The Global Catalogue of Microorganisms (GCM) 10K type strain sequencing project: providing services to taxonomists for standard genome sequencing and annotation.</title>
        <authorList>
            <consortium name="The Broad Institute Genomics Platform"/>
            <consortium name="The Broad Institute Genome Sequencing Center for Infectious Disease"/>
            <person name="Wu L."/>
            <person name="Ma J."/>
        </authorList>
    </citation>
    <scope>NUCLEOTIDE SEQUENCE [LARGE SCALE GENOMIC DNA]</scope>
    <source>
        <strain evidence="2">CCUG 54522</strain>
    </source>
</reference>
<comment type="caution">
    <text evidence="1">The sequence shown here is derived from an EMBL/GenBank/DDBJ whole genome shotgun (WGS) entry which is preliminary data.</text>
</comment>
<sequence length="113" mass="12313">MRHLDLADLGDAGEVVLTDHMNAEYDRVTDRDAIARLGAWLAEREDGWYVPREGVEIVSAQLTFYDAGRILGSVGLGREFLVAQRQGGFGQREAAPDDRAEALAILGVDDPDG</sequence>
<keyword evidence="2" id="KW-1185">Reference proteome</keyword>